<evidence type="ECO:0000313" key="3">
    <source>
        <dbReference type="Proteomes" id="UP000887013"/>
    </source>
</evidence>
<sequence>SSANIEENVEANFEFPYLTPRTHTEPFSEDSLSSQPSKYITPENTDVEVYDQILPSRDPTTPLSRIRVYRSLNKKKIHESVSTLATTIHAPPPFLPSP</sequence>
<evidence type="ECO:0000256" key="1">
    <source>
        <dbReference type="SAM" id="MobiDB-lite"/>
    </source>
</evidence>
<keyword evidence="3" id="KW-1185">Reference proteome</keyword>
<proteinExistence type="predicted"/>
<gene>
    <name evidence="2" type="primary">AVEN_25604_1</name>
    <name evidence="2" type="ORF">NPIL_79581</name>
</gene>
<dbReference type="Proteomes" id="UP000887013">
    <property type="component" value="Unassembled WGS sequence"/>
</dbReference>
<evidence type="ECO:0000313" key="2">
    <source>
        <dbReference type="EMBL" id="GFT94686.1"/>
    </source>
</evidence>
<organism evidence="2 3">
    <name type="scientific">Nephila pilipes</name>
    <name type="common">Giant wood spider</name>
    <name type="synonym">Nephila maculata</name>
    <dbReference type="NCBI Taxonomy" id="299642"/>
    <lineage>
        <taxon>Eukaryota</taxon>
        <taxon>Metazoa</taxon>
        <taxon>Ecdysozoa</taxon>
        <taxon>Arthropoda</taxon>
        <taxon>Chelicerata</taxon>
        <taxon>Arachnida</taxon>
        <taxon>Araneae</taxon>
        <taxon>Araneomorphae</taxon>
        <taxon>Entelegynae</taxon>
        <taxon>Araneoidea</taxon>
        <taxon>Nephilidae</taxon>
        <taxon>Nephila</taxon>
    </lineage>
</organism>
<accession>A0A8X6PXA5</accession>
<dbReference type="AlphaFoldDB" id="A0A8X6PXA5"/>
<protein>
    <submittedName>
        <fullName evidence="2">Uncharacterized protein</fullName>
    </submittedName>
</protein>
<dbReference type="EMBL" id="BMAW01075033">
    <property type="protein sequence ID" value="GFT94686.1"/>
    <property type="molecule type" value="Genomic_DNA"/>
</dbReference>
<comment type="caution">
    <text evidence="2">The sequence shown here is derived from an EMBL/GenBank/DDBJ whole genome shotgun (WGS) entry which is preliminary data.</text>
</comment>
<feature type="compositionally biased region" description="Polar residues" evidence="1">
    <location>
        <begin position="30"/>
        <end position="42"/>
    </location>
</feature>
<feature type="region of interest" description="Disordered" evidence="1">
    <location>
        <begin position="19"/>
        <end position="42"/>
    </location>
</feature>
<name>A0A8X6PXA5_NEPPI</name>
<reference evidence="2" key="1">
    <citation type="submission" date="2020-08" db="EMBL/GenBank/DDBJ databases">
        <title>Multicomponent nature underlies the extraordinary mechanical properties of spider dragline silk.</title>
        <authorList>
            <person name="Kono N."/>
            <person name="Nakamura H."/>
            <person name="Mori M."/>
            <person name="Yoshida Y."/>
            <person name="Ohtoshi R."/>
            <person name="Malay A.D."/>
            <person name="Moran D.A.P."/>
            <person name="Tomita M."/>
            <person name="Numata K."/>
            <person name="Arakawa K."/>
        </authorList>
    </citation>
    <scope>NUCLEOTIDE SEQUENCE</scope>
</reference>
<dbReference type="OrthoDB" id="6425262at2759"/>
<feature type="non-terminal residue" evidence="2">
    <location>
        <position position="1"/>
    </location>
</feature>